<dbReference type="EC" id="1.1.3.6" evidence="1"/>
<comment type="caution">
    <text evidence="1">The sequence shown here is derived from an EMBL/GenBank/DDBJ whole genome shotgun (WGS) entry which is preliminary data.</text>
</comment>
<dbReference type="EMBL" id="CM037014">
    <property type="protein sequence ID" value="KAH7685563.1"/>
    <property type="molecule type" value="Genomic_DNA"/>
</dbReference>
<name>A0ACB7WCQ6_DIOAL</name>
<dbReference type="Proteomes" id="UP000827976">
    <property type="component" value="Chromosome 4"/>
</dbReference>
<evidence type="ECO:0000313" key="2">
    <source>
        <dbReference type="Proteomes" id="UP000827976"/>
    </source>
</evidence>
<proteinExistence type="predicted"/>
<keyword evidence="1" id="KW-0560">Oxidoreductase</keyword>
<organism evidence="1 2">
    <name type="scientific">Dioscorea alata</name>
    <name type="common">Purple yam</name>
    <dbReference type="NCBI Taxonomy" id="55571"/>
    <lineage>
        <taxon>Eukaryota</taxon>
        <taxon>Viridiplantae</taxon>
        <taxon>Streptophyta</taxon>
        <taxon>Embryophyta</taxon>
        <taxon>Tracheophyta</taxon>
        <taxon>Spermatophyta</taxon>
        <taxon>Magnoliopsida</taxon>
        <taxon>Liliopsida</taxon>
        <taxon>Dioscoreales</taxon>
        <taxon>Dioscoreaceae</taxon>
        <taxon>Dioscorea</taxon>
    </lineage>
</organism>
<sequence length="1152" mass="128706">MAGAKVCLIEKGKQWRAQDFPTNSLSILAATKMEFSKWGFGFGSDKALFQVYEQGDTLCCVACGLGGGSLVNAAVLTPTPVRARRNPRWPEEWNNDWESCQATASTMLGSNSIPLEFSSAKVMKQVAEEEIENFRADKIELGINFGQELKHQTTGVQEIGSCVACGNCLSGCPYNAKNSNDKTYITSAIQAGCVVKTECEILYIIKTDAQGDGEENRCNGIKEHRRWKVHFDNLEHVSADFVILSAGVLGTTKILFDSERRGLSLSPMLGYGFSCNGNNVAYVAGSQAPLNAYGLNKRQFTTIPLQDRPGPAITSSYTSSLGFTIQAAVLPTSYPYMLFKGIATYGWPNGCWFLHGLIDKMKHLMGLKASQAMVLNVMGYDSCDGRITFDKEMNTVRFTHAHDPLLPRKIQALQSITKRLGGILFMSRYRSTSVHLLGGCNAALDPSNGVCNPKGQVFDMSGDQPAVHKGLYVCDASLIPCSIGINPILTITTASEYVSKHLVKEVQNFRNQFRRNEVIMTTRLAEEICDSTMHSKKSVRLQSHSGVQIMKDKENVTFKETLKGFIGGMPCTAYLAVKMNSGCKINLSHPLLKGKVGGYVLFQAISKEPLYIIDGEIDLLALNDRTPYTQYMHYRLILASQSGSRYLMEGKKVMNPYILATYAWKESRTLHVNFRGLSEKDDNQSKVCGDIEQKVDLRGELHLSVVELLKSLISMRGNRKRRFIYLLLQSLWRTYISQVPREVEPRLTSFDKNTKTYPPSTLHELKTGDSYLISCQQWKSGDVNTWKSEGQRYPILLLNGYSGESFCLPTEPTDLVRTLVEQGYETWSLQSRVHPKHASNNFTIEDIAKFDIPAVITKIQELHGQNTKIHVIAHCVGGLSIHIALLGGYVSAAHIASLSCVNASMFYKLTKSALVKMKLPLIPMSMAILGKNKIISMFEEPTESFGHLLVKSIVRLIPRHESCTLSECNLFSGIFGNGFWHENVSQSIHEWLNKQNITRLPLSAFPHLRKICLSGFIVDPKGRNEYLIHPERMAVPTLYVSGGRTLLVTKETSFLAHKYMKLHQPTFKHKRVVIDGFGHSDLLIGENAHKKVFPHFLSHIRSVEEGVAIIEGKDTLLSWDGTHDGDDRFKAWNYFFYLMMLLALTIVVSYIL</sequence>
<gene>
    <name evidence="1" type="ORF">IHE45_04G048300</name>
</gene>
<evidence type="ECO:0000313" key="1">
    <source>
        <dbReference type="EMBL" id="KAH7685563.1"/>
    </source>
</evidence>
<accession>A0ACB7WCQ6</accession>
<keyword evidence="2" id="KW-1185">Reference proteome</keyword>
<reference evidence="2" key="1">
    <citation type="journal article" date="2022" name="Nat. Commun.">
        <title>Chromosome evolution and the genetic basis of agronomically important traits in greater yam.</title>
        <authorList>
            <person name="Bredeson J.V."/>
            <person name="Lyons J.B."/>
            <person name="Oniyinde I.O."/>
            <person name="Okereke N.R."/>
            <person name="Kolade O."/>
            <person name="Nnabue I."/>
            <person name="Nwadili C.O."/>
            <person name="Hribova E."/>
            <person name="Parker M."/>
            <person name="Nwogha J."/>
            <person name="Shu S."/>
            <person name="Carlson J."/>
            <person name="Kariba R."/>
            <person name="Muthemba S."/>
            <person name="Knop K."/>
            <person name="Barton G.J."/>
            <person name="Sherwood A.V."/>
            <person name="Lopez-Montes A."/>
            <person name="Asiedu R."/>
            <person name="Jamnadass R."/>
            <person name="Muchugi A."/>
            <person name="Goodstein D."/>
            <person name="Egesi C.N."/>
            <person name="Featherston J."/>
            <person name="Asfaw A."/>
            <person name="Simpson G.G."/>
            <person name="Dolezel J."/>
            <person name="Hendre P.S."/>
            <person name="Van Deynze A."/>
            <person name="Kumar P.L."/>
            <person name="Obidiegwu J.E."/>
            <person name="Bhattacharjee R."/>
            <person name="Rokhsar D.S."/>
        </authorList>
    </citation>
    <scope>NUCLEOTIDE SEQUENCE [LARGE SCALE GENOMIC DNA]</scope>
    <source>
        <strain evidence="2">cv. TDa95/00328</strain>
    </source>
</reference>
<protein>
    <submittedName>
        <fullName evidence="1">Cholesterol oxidase protein</fullName>
        <ecNumber evidence="1">1.1.3.6</ecNumber>
    </submittedName>
</protein>